<comment type="similarity">
    <text evidence="2 9">Belongs to the Wnt family.</text>
</comment>
<dbReference type="Proteomes" id="UP001519460">
    <property type="component" value="Unassembled WGS sequence"/>
</dbReference>
<proteinExistence type="inferred from homology"/>
<keyword evidence="3 9" id="KW-0217">Developmental protein</keyword>
<dbReference type="InterPro" id="IPR009143">
    <property type="entry name" value="Wnt6"/>
</dbReference>
<organism evidence="10 11">
    <name type="scientific">Batillaria attramentaria</name>
    <dbReference type="NCBI Taxonomy" id="370345"/>
    <lineage>
        <taxon>Eukaryota</taxon>
        <taxon>Metazoa</taxon>
        <taxon>Spiralia</taxon>
        <taxon>Lophotrochozoa</taxon>
        <taxon>Mollusca</taxon>
        <taxon>Gastropoda</taxon>
        <taxon>Caenogastropoda</taxon>
        <taxon>Sorbeoconcha</taxon>
        <taxon>Cerithioidea</taxon>
        <taxon>Batillariidae</taxon>
        <taxon>Batillaria</taxon>
    </lineage>
</organism>
<dbReference type="PANTHER" id="PTHR12027:SF99">
    <property type="entry name" value="PROTEIN WNT"/>
    <property type="match status" value="1"/>
</dbReference>
<dbReference type="GO" id="GO:0016055">
    <property type="term" value="P:Wnt signaling pathway"/>
    <property type="evidence" value="ECO:0007669"/>
    <property type="project" value="UniProtKB-KW"/>
</dbReference>
<comment type="subcellular location">
    <subcellularLocation>
        <location evidence="1 9">Secreted</location>
        <location evidence="1 9">Extracellular space</location>
        <location evidence="1 9">Extracellular matrix</location>
    </subcellularLocation>
</comment>
<dbReference type="CDD" id="cd19338">
    <property type="entry name" value="Wnt_Wnt6"/>
    <property type="match status" value="1"/>
</dbReference>
<evidence type="ECO:0000256" key="2">
    <source>
        <dbReference type="ARBA" id="ARBA00005683"/>
    </source>
</evidence>
<evidence type="ECO:0000256" key="9">
    <source>
        <dbReference type="RuleBase" id="RU003500"/>
    </source>
</evidence>
<evidence type="ECO:0000256" key="3">
    <source>
        <dbReference type="ARBA" id="ARBA00022473"/>
    </source>
</evidence>
<evidence type="ECO:0000256" key="6">
    <source>
        <dbReference type="ARBA" id="ARBA00022687"/>
    </source>
</evidence>
<dbReference type="SMART" id="SM00097">
    <property type="entry name" value="WNT1"/>
    <property type="match status" value="1"/>
</dbReference>
<dbReference type="FunFam" id="3.30.2460.20:FF:000001">
    <property type="entry name" value="Wnt homolog"/>
    <property type="match status" value="1"/>
</dbReference>
<keyword evidence="8" id="KW-0449">Lipoprotein</keyword>
<keyword evidence="5" id="KW-0272">Extracellular matrix</keyword>
<keyword evidence="11" id="KW-1185">Reference proteome</keyword>
<keyword evidence="7" id="KW-1015">Disulfide bond</keyword>
<evidence type="ECO:0000256" key="4">
    <source>
        <dbReference type="ARBA" id="ARBA00022525"/>
    </source>
</evidence>
<dbReference type="InterPro" id="IPR005817">
    <property type="entry name" value="Wnt"/>
</dbReference>
<accession>A0ABD0L083</accession>
<comment type="function">
    <text evidence="9">Ligand for members of the frizzled family of seven transmembrane receptors.</text>
</comment>
<dbReference type="AlphaFoldDB" id="A0ABD0L083"/>
<dbReference type="Pfam" id="PF00110">
    <property type="entry name" value="wnt"/>
    <property type="match status" value="1"/>
</dbReference>
<evidence type="ECO:0000256" key="5">
    <source>
        <dbReference type="ARBA" id="ARBA00022530"/>
    </source>
</evidence>
<protein>
    <recommendedName>
        <fullName evidence="9">Protein Wnt</fullName>
    </recommendedName>
</protein>
<dbReference type="EMBL" id="JACVVK020000101">
    <property type="protein sequence ID" value="KAK7492651.1"/>
    <property type="molecule type" value="Genomic_DNA"/>
</dbReference>
<dbReference type="InterPro" id="IPR043158">
    <property type="entry name" value="Wnt_C"/>
</dbReference>
<evidence type="ECO:0000256" key="1">
    <source>
        <dbReference type="ARBA" id="ARBA00004498"/>
    </source>
</evidence>
<dbReference type="PRINTS" id="PR01349">
    <property type="entry name" value="WNTPROTEIN"/>
</dbReference>
<evidence type="ECO:0000256" key="7">
    <source>
        <dbReference type="ARBA" id="ARBA00023157"/>
    </source>
</evidence>
<dbReference type="PROSITE" id="PS00246">
    <property type="entry name" value="WNT1"/>
    <property type="match status" value="1"/>
</dbReference>
<evidence type="ECO:0000313" key="11">
    <source>
        <dbReference type="Proteomes" id="UP001519460"/>
    </source>
</evidence>
<dbReference type="Gene3D" id="3.30.2460.20">
    <property type="match status" value="1"/>
</dbReference>
<evidence type="ECO:0000313" key="10">
    <source>
        <dbReference type="EMBL" id="KAK7492651.1"/>
    </source>
</evidence>
<keyword evidence="4" id="KW-0964">Secreted</keyword>
<dbReference type="PANTHER" id="PTHR12027">
    <property type="entry name" value="WNT RELATED"/>
    <property type="match status" value="1"/>
</dbReference>
<dbReference type="InterPro" id="IPR018161">
    <property type="entry name" value="Wnt_CS"/>
</dbReference>
<gene>
    <name evidence="10" type="ORF">BaRGS_00016130</name>
</gene>
<name>A0ABD0L083_9CAEN</name>
<comment type="caution">
    <text evidence="10">The sequence shown here is derived from an EMBL/GenBank/DDBJ whole genome shotgun (WGS) entry which is preliminary data.</text>
</comment>
<keyword evidence="6 9" id="KW-0879">Wnt signaling pathway</keyword>
<evidence type="ECO:0000256" key="8">
    <source>
        <dbReference type="ARBA" id="ARBA00023288"/>
    </source>
</evidence>
<reference evidence="10 11" key="1">
    <citation type="journal article" date="2023" name="Sci. Data">
        <title>Genome assembly of the Korean intertidal mud-creeper Batillaria attramentaria.</title>
        <authorList>
            <person name="Patra A.K."/>
            <person name="Ho P.T."/>
            <person name="Jun S."/>
            <person name="Lee S.J."/>
            <person name="Kim Y."/>
            <person name="Won Y.J."/>
        </authorList>
    </citation>
    <scope>NUCLEOTIDE SEQUENCE [LARGE SCALE GENOMIC DNA]</scope>
    <source>
        <strain evidence="10">Wonlab-2016</strain>
    </source>
</reference>
<sequence>MMSDSYLQPGLAYLASRHIPGCINHGWPWDKTMIAPGRRYLGVASSYQPIVDELNHGPGAGSVAVRGQGRGGSRTRQPLLSSCSDLPFLGPRQRELCALDKSLIHVISEGASMGIEECQHQFQDRRWNCSTFNNTSVFGNILNIQSRETAYIYAISSAGVMYAVTRACAKGELMKCGCDRRVRRRHTTDGTFEWGGCSDNIRYGSRFSKEFVDSNELRYNAAGLMNLWNNGAGRKTAKGSVDVVCKCHGVSGSCSVKICWRKLKPFRDIGGDLKTKFDGASFVRLDKKRKRLKRVTGKQKRPTKTDLVYLRESPDFCEYNPEIGSLGTRGRRCNKTSYGLDGCTLMCCGRGYYTLIQEERDDCDCKFYWCCRVECKRCTHVREMNYCN</sequence>